<gene>
    <name evidence="15" type="ORF">EJ06DRAFT_520879</name>
</gene>
<keyword evidence="9 12" id="KW-0472">Membrane</keyword>
<evidence type="ECO:0000313" key="16">
    <source>
        <dbReference type="Proteomes" id="UP000799640"/>
    </source>
</evidence>
<keyword evidence="4" id="KW-1003">Cell membrane</keyword>
<feature type="domain" description="ABC transmembrane type-1" evidence="14">
    <location>
        <begin position="824"/>
        <end position="895"/>
    </location>
</feature>
<protein>
    <submittedName>
        <fullName evidence="15">P-loop containing nucleoside triphosphate hydrolase protein</fullName>
    </submittedName>
</protein>
<feature type="transmembrane region" description="Helical" evidence="12">
    <location>
        <begin position="876"/>
        <end position="898"/>
    </location>
</feature>
<dbReference type="Proteomes" id="UP000799640">
    <property type="component" value="Unassembled WGS sequence"/>
</dbReference>
<dbReference type="InterPro" id="IPR017871">
    <property type="entry name" value="ABC_transporter-like_CS"/>
</dbReference>
<evidence type="ECO:0000256" key="1">
    <source>
        <dbReference type="ARBA" id="ARBA00004651"/>
    </source>
</evidence>
<evidence type="ECO:0000256" key="5">
    <source>
        <dbReference type="ARBA" id="ARBA00022692"/>
    </source>
</evidence>
<dbReference type="OrthoDB" id="6500128at2759"/>
<keyword evidence="8 12" id="KW-1133">Transmembrane helix</keyword>
<keyword evidence="3" id="KW-0813">Transport</keyword>
<dbReference type="Gene3D" id="3.40.50.300">
    <property type="entry name" value="P-loop containing nucleotide triphosphate hydrolases"/>
    <property type="match status" value="2"/>
</dbReference>
<feature type="transmembrane region" description="Helical" evidence="12">
    <location>
        <begin position="658"/>
        <end position="679"/>
    </location>
</feature>
<dbReference type="InterPro" id="IPR011527">
    <property type="entry name" value="ABC1_TM_dom"/>
</dbReference>
<dbReference type="InterPro" id="IPR050173">
    <property type="entry name" value="ABC_transporter_C-like"/>
</dbReference>
<proteinExistence type="inferred from homology"/>
<dbReference type="PANTHER" id="PTHR24223">
    <property type="entry name" value="ATP-BINDING CASSETTE SUB-FAMILY C"/>
    <property type="match status" value="1"/>
</dbReference>
<sequence>MAIMTLSRLEHTRAARPSHLLQFFLVLLLCDAVRLRTLFLMHFSTGLVVSASLHTFLTAFMLLLESLEKKSLMPVDPNARTSPEQTIGLFSYKKVLKPQDPHNIDKELSSWAIYRVIFQVMKVDILVPIIPKLVYSATNLAQPFLIGAMVKFIERTHSDPSVSPNQGYGLIGAFALNYGCMAVFNGWYRQSLSRFSTKLRSVLVALIYQRTIRIHSKDADLGSATVLMNADIEKVMQGTTLLHEFWILLINTAIALYILYTQLGIPFVAPLMVSVSSIVACSYIGKQIKPRQAAWAAAMEKRVVAISYAVEDIKGIRLLGLSATVREALNQMRALEILARKRQFDIQIILLWISLQMIIAFANAMSSIERIQTYLLKDSAGHELAPEVDDTSFRDSPSATELRELQAPHRKGTTVAHYSNASFGLEPSSPILHGLNFTIRPGTLTMIVGKIGSGKSLLLRSLVGEMWLTSGVATFPSAGVGFCAQTPWLRNTSVRENILGEDEFDDEWYGAVTRACMLGKDFEELPKGDETLIGSKGISLSGGQKGRIALARAVYARKPTLVVDDVLSGLDNTTETHVWRKAVTTVVLATHAGHWAREADEHCVDGRVLYPGSDKHTEVEAEDDKSPAASTAKRSEESADDEAEDDTRRSGDARSLTFWLSSVGWTHVAVNILLVLLANGLTTFQYIWLKHWAESVGRAAIICNMVAFIAITIINLIAIHLWFLLTSRQFGYMFMLRGGASLHGRQLNALMKYECRPFIIAYMTLTSPQSELLFLRSHGYREHQQSILERHHSRGHHVELWVDQYQLRARLPAHLAAMRLMDIESKAPLCTHFLETLSGIMTIRAFGWTSRYTQQNAALLDASQVPFYLLSAIQNWLLFVLELLVAGLIIAMVGLSVGFRHSSSPGYPSLALDGAVDLSWSITYVVISWTQLETCLSAVSRIRRFVRTTPTEEDEGRAAIALGPDPWPKPGTVCFTDFSAAYTPDGDAVLRSVSLDIKAGEKVGICGRTGSEKSSLVATLFGLLYPLSGELSVHGRLAEGVPKEALRQSIVAVPQEPFFLRDRSVRANLTPRDGSDGAEKLKEALEEVGLWARLKEMAGQDDPLELPMAEVEGKLSQGEKQLVCFARAMVTEGSIVVLDEATSSVDAATEALMQKLLRKAFVDRTVIAIAHRMNKILDFDRVVVMKEGRVAEVGPPTKLLETEGGLFPFAFLRMLASASRMHPGELPRF</sequence>
<keyword evidence="7" id="KW-0067">ATP-binding</keyword>
<feature type="transmembrane region" description="Helical" evidence="12">
    <location>
        <begin position="42"/>
        <end position="64"/>
    </location>
</feature>
<dbReference type="Pfam" id="PF00664">
    <property type="entry name" value="ABC_membrane"/>
    <property type="match status" value="2"/>
</dbReference>
<dbReference type="Gene3D" id="1.20.1560.10">
    <property type="entry name" value="ABC transporter type 1, transmembrane domain"/>
    <property type="match status" value="2"/>
</dbReference>
<keyword evidence="5 12" id="KW-0812">Transmembrane</keyword>
<dbReference type="CDD" id="cd03250">
    <property type="entry name" value="ABCC_MRP_domain1"/>
    <property type="match status" value="1"/>
</dbReference>
<comment type="subcellular location">
    <subcellularLocation>
        <location evidence="1">Cell membrane</location>
        <topology evidence="1">Multi-pass membrane protein</topology>
    </subcellularLocation>
</comment>
<accession>A0A6G1I103</accession>
<reference evidence="15" key="1">
    <citation type="journal article" date="2020" name="Stud. Mycol.">
        <title>101 Dothideomycetes genomes: a test case for predicting lifestyles and emergence of pathogens.</title>
        <authorList>
            <person name="Haridas S."/>
            <person name="Albert R."/>
            <person name="Binder M."/>
            <person name="Bloem J."/>
            <person name="Labutti K."/>
            <person name="Salamov A."/>
            <person name="Andreopoulos B."/>
            <person name="Baker S."/>
            <person name="Barry K."/>
            <person name="Bills G."/>
            <person name="Bluhm B."/>
            <person name="Cannon C."/>
            <person name="Castanera R."/>
            <person name="Culley D."/>
            <person name="Daum C."/>
            <person name="Ezra D."/>
            <person name="Gonzalez J."/>
            <person name="Henrissat B."/>
            <person name="Kuo A."/>
            <person name="Liang C."/>
            <person name="Lipzen A."/>
            <person name="Lutzoni F."/>
            <person name="Magnuson J."/>
            <person name="Mondo S."/>
            <person name="Nolan M."/>
            <person name="Ohm R."/>
            <person name="Pangilinan J."/>
            <person name="Park H.-J."/>
            <person name="Ramirez L."/>
            <person name="Alfaro M."/>
            <person name="Sun H."/>
            <person name="Tritt A."/>
            <person name="Yoshinaga Y."/>
            <person name="Zwiers L.-H."/>
            <person name="Turgeon B."/>
            <person name="Goodwin S."/>
            <person name="Spatafora J."/>
            <person name="Crous P."/>
            <person name="Grigoriev I."/>
        </authorList>
    </citation>
    <scope>NUCLEOTIDE SEQUENCE</scope>
    <source>
        <strain evidence="15">CBS 262.69</strain>
    </source>
</reference>
<feature type="domain" description="ABC transmembrane type-1" evidence="14">
    <location>
        <begin position="133"/>
        <end position="364"/>
    </location>
</feature>
<evidence type="ECO:0000259" key="13">
    <source>
        <dbReference type="PROSITE" id="PS50893"/>
    </source>
</evidence>
<dbReference type="PROSITE" id="PS50929">
    <property type="entry name" value="ABC_TM1F"/>
    <property type="match status" value="2"/>
</dbReference>
<dbReference type="PROSITE" id="PS00211">
    <property type="entry name" value="ABC_TRANSPORTER_1"/>
    <property type="match status" value="1"/>
</dbReference>
<keyword evidence="15" id="KW-0378">Hydrolase</keyword>
<evidence type="ECO:0000256" key="8">
    <source>
        <dbReference type="ARBA" id="ARBA00022989"/>
    </source>
</evidence>
<dbReference type="PROSITE" id="PS50893">
    <property type="entry name" value="ABC_TRANSPORTER_2"/>
    <property type="match status" value="2"/>
</dbReference>
<feature type="domain" description="ABC transporter" evidence="13">
    <location>
        <begin position="973"/>
        <end position="1212"/>
    </location>
</feature>
<evidence type="ECO:0000256" key="6">
    <source>
        <dbReference type="ARBA" id="ARBA00022741"/>
    </source>
</evidence>
<evidence type="ECO:0000256" key="3">
    <source>
        <dbReference type="ARBA" id="ARBA00022448"/>
    </source>
</evidence>
<dbReference type="SMART" id="SM00382">
    <property type="entry name" value="AAA"/>
    <property type="match status" value="2"/>
</dbReference>
<dbReference type="InterPro" id="IPR036640">
    <property type="entry name" value="ABC1_TM_sf"/>
</dbReference>
<dbReference type="GO" id="GO:0005886">
    <property type="term" value="C:plasma membrane"/>
    <property type="evidence" value="ECO:0007669"/>
    <property type="project" value="UniProtKB-SubCell"/>
</dbReference>
<name>A0A6G1I103_9PEZI</name>
<feature type="transmembrane region" description="Helical" evidence="12">
    <location>
        <begin position="241"/>
        <end position="259"/>
    </location>
</feature>
<keyword evidence="6" id="KW-0547">Nucleotide-binding</keyword>
<dbReference type="GO" id="GO:0140359">
    <property type="term" value="F:ABC-type transporter activity"/>
    <property type="evidence" value="ECO:0007669"/>
    <property type="project" value="InterPro"/>
</dbReference>
<dbReference type="Pfam" id="PF00005">
    <property type="entry name" value="ABC_tran"/>
    <property type="match status" value="2"/>
</dbReference>
<keyword evidence="10" id="KW-0325">Glycoprotein</keyword>
<evidence type="ECO:0000313" key="15">
    <source>
        <dbReference type="EMBL" id="KAF2401978.1"/>
    </source>
</evidence>
<dbReference type="EMBL" id="ML996692">
    <property type="protein sequence ID" value="KAF2401978.1"/>
    <property type="molecule type" value="Genomic_DNA"/>
</dbReference>
<evidence type="ECO:0000256" key="9">
    <source>
        <dbReference type="ARBA" id="ARBA00023136"/>
    </source>
</evidence>
<keyword evidence="16" id="KW-1185">Reference proteome</keyword>
<feature type="region of interest" description="Disordered" evidence="11">
    <location>
        <begin position="615"/>
        <end position="648"/>
    </location>
</feature>
<evidence type="ECO:0000256" key="4">
    <source>
        <dbReference type="ARBA" id="ARBA00022475"/>
    </source>
</evidence>
<dbReference type="SUPFAM" id="SSF90123">
    <property type="entry name" value="ABC transporter transmembrane region"/>
    <property type="match status" value="2"/>
</dbReference>
<comment type="similarity">
    <text evidence="2">Belongs to the ABC transporter superfamily. ABCC family. Conjugate transporter (TC 3.A.1.208) subfamily.</text>
</comment>
<dbReference type="PANTHER" id="PTHR24223:SF399">
    <property type="entry name" value="ABC TRANSPORTER ATNG"/>
    <property type="match status" value="1"/>
</dbReference>
<evidence type="ECO:0000256" key="11">
    <source>
        <dbReference type="SAM" id="MobiDB-lite"/>
    </source>
</evidence>
<dbReference type="InterPro" id="IPR027417">
    <property type="entry name" value="P-loop_NTPase"/>
</dbReference>
<organism evidence="15 16">
    <name type="scientific">Trichodelitschia bisporula</name>
    <dbReference type="NCBI Taxonomy" id="703511"/>
    <lineage>
        <taxon>Eukaryota</taxon>
        <taxon>Fungi</taxon>
        <taxon>Dikarya</taxon>
        <taxon>Ascomycota</taxon>
        <taxon>Pezizomycotina</taxon>
        <taxon>Dothideomycetes</taxon>
        <taxon>Dothideomycetes incertae sedis</taxon>
        <taxon>Phaeotrichales</taxon>
        <taxon>Phaeotrichaceae</taxon>
        <taxon>Trichodelitschia</taxon>
    </lineage>
</organism>
<dbReference type="GO" id="GO:0005524">
    <property type="term" value="F:ATP binding"/>
    <property type="evidence" value="ECO:0007669"/>
    <property type="project" value="UniProtKB-KW"/>
</dbReference>
<dbReference type="AlphaFoldDB" id="A0A6G1I103"/>
<evidence type="ECO:0000259" key="14">
    <source>
        <dbReference type="PROSITE" id="PS50929"/>
    </source>
</evidence>
<feature type="transmembrane region" description="Helical" evidence="12">
    <location>
        <begin position="348"/>
        <end position="368"/>
    </location>
</feature>
<feature type="transmembrane region" description="Helical" evidence="12">
    <location>
        <begin position="699"/>
        <end position="725"/>
    </location>
</feature>
<evidence type="ECO:0000256" key="12">
    <source>
        <dbReference type="SAM" id="Phobius"/>
    </source>
</evidence>
<dbReference type="GO" id="GO:0016887">
    <property type="term" value="F:ATP hydrolysis activity"/>
    <property type="evidence" value="ECO:0007669"/>
    <property type="project" value="InterPro"/>
</dbReference>
<dbReference type="InterPro" id="IPR003593">
    <property type="entry name" value="AAA+_ATPase"/>
</dbReference>
<dbReference type="FunFam" id="3.40.50.300:FF:002145">
    <property type="entry name" value="ABC transporter (MsbA subfamily)"/>
    <property type="match status" value="1"/>
</dbReference>
<evidence type="ECO:0000256" key="2">
    <source>
        <dbReference type="ARBA" id="ARBA00009726"/>
    </source>
</evidence>
<evidence type="ECO:0000256" key="10">
    <source>
        <dbReference type="ARBA" id="ARBA00023180"/>
    </source>
</evidence>
<feature type="domain" description="ABC transporter" evidence="13">
    <location>
        <begin position="416"/>
        <end position="632"/>
    </location>
</feature>
<dbReference type="InterPro" id="IPR003439">
    <property type="entry name" value="ABC_transporter-like_ATP-bd"/>
</dbReference>
<evidence type="ECO:0000256" key="7">
    <source>
        <dbReference type="ARBA" id="ARBA00022840"/>
    </source>
</evidence>
<dbReference type="SUPFAM" id="SSF52540">
    <property type="entry name" value="P-loop containing nucleoside triphosphate hydrolases"/>
    <property type="match status" value="2"/>
</dbReference>
<feature type="transmembrane region" description="Helical" evidence="12">
    <location>
        <begin position="168"/>
        <end position="188"/>
    </location>
</feature>